<name>A0A086TID8_9FUNG</name>
<gene>
    <name evidence="2" type="ORF">MVEG_12447</name>
</gene>
<sequence length="152" mass="17238">DFNYKAPVVLEHSAKVTLSHPAKKHDSDLSTIQSNMASSTCFFDTFAHELVLHGDSGDMWESIYYDALGIKHGNMKERYLLTLEEPATTRTTVEQVKKTYRKPKGKKDRPKKAGHDRNYPSDKPKAQMSNKDRGYKSDDGYKSGGIKHFGKQ</sequence>
<reference evidence="2 3" key="1">
    <citation type="submission" date="2011-02" db="EMBL/GenBank/DDBJ databases">
        <title>The Genome Sequence of Mortierella verticillata NRRL 6337.</title>
        <authorList>
            <consortium name="The Broad Institute Genome Sequencing Platform"/>
            <person name="Russ C."/>
            <person name="Cuomo C."/>
            <person name="Burger G."/>
            <person name="Gray M.W."/>
            <person name="Holland P.W.H."/>
            <person name="King N."/>
            <person name="Lang F.B.F."/>
            <person name="Roger A.J."/>
            <person name="Ruiz-Trillo I."/>
            <person name="Young S.K."/>
            <person name="Zeng Q."/>
            <person name="Gargeya S."/>
            <person name="Alvarado L."/>
            <person name="Berlin A."/>
            <person name="Chapman S.B."/>
            <person name="Chen Z."/>
            <person name="Freedman E."/>
            <person name="Gellesch M."/>
            <person name="Goldberg J."/>
            <person name="Griggs A."/>
            <person name="Gujja S."/>
            <person name="Heilman E."/>
            <person name="Heiman D."/>
            <person name="Howarth C."/>
            <person name="Mehta T."/>
            <person name="Neiman D."/>
            <person name="Pearson M."/>
            <person name="Roberts A."/>
            <person name="Saif S."/>
            <person name="Shea T."/>
            <person name="Shenoy N."/>
            <person name="Sisk P."/>
            <person name="Stolte C."/>
            <person name="Sykes S."/>
            <person name="White J."/>
            <person name="Yandava C."/>
            <person name="Haas B."/>
            <person name="Nusbaum C."/>
            <person name="Birren B."/>
        </authorList>
    </citation>
    <scope>NUCLEOTIDE SEQUENCE [LARGE SCALE GENOMIC DNA]</scope>
    <source>
        <strain evidence="2 3">NRRL 6337</strain>
    </source>
</reference>
<dbReference type="Proteomes" id="UP000243308">
    <property type="component" value="Unassembled WGS sequence"/>
</dbReference>
<dbReference type="OrthoDB" id="2406827at2759"/>
<dbReference type="EMBL" id="KN042462">
    <property type="protein sequence ID" value="KFH61715.1"/>
    <property type="molecule type" value="Genomic_DNA"/>
</dbReference>
<evidence type="ECO:0000313" key="3">
    <source>
        <dbReference type="Proteomes" id="UP000243308"/>
    </source>
</evidence>
<dbReference type="AlphaFoldDB" id="A0A086TID8"/>
<protein>
    <submittedName>
        <fullName evidence="2">Uncharacterized protein</fullName>
    </submittedName>
</protein>
<feature type="region of interest" description="Disordered" evidence="1">
    <location>
        <begin position="86"/>
        <end position="152"/>
    </location>
</feature>
<accession>A0A086TID8</accession>
<feature type="compositionally biased region" description="Basic residues" evidence="1">
    <location>
        <begin position="98"/>
        <end position="110"/>
    </location>
</feature>
<organism evidence="2 3">
    <name type="scientific">Podila verticillata NRRL 6337</name>
    <dbReference type="NCBI Taxonomy" id="1069443"/>
    <lineage>
        <taxon>Eukaryota</taxon>
        <taxon>Fungi</taxon>
        <taxon>Fungi incertae sedis</taxon>
        <taxon>Mucoromycota</taxon>
        <taxon>Mortierellomycotina</taxon>
        <taxon>Mortierellomycetes</taxon>
        <taxon>Mortierellales</taxon>
        <taxon>Mortierellaceae</taxon>
        <taxon>Podila</taxon>
    </lineage>
</organism>
<evidence type="ECO:0000313" key="2">
    <source>
        <dbReference type="EMBL" id="KFH61715.1"/>
    </source>
</evidence>
<feature type="non-terminal residue" evidence="2">
    <location>
        <position position="1"/>
    </location>
</feature>
<keyword evidence="3" id="KW-1185">Reference proteome</keyword>
<proteinExistence type="predicted"/>
<evidence type="ECO:0000256" key="1">
    <source>
        <dbReference type="SAM" id="MobiDB-lite"/>
    </source>
</evidence>
<feature type="compositionally biased region" description="Basic and acidic residues" evidence="1">
    <location>
        <begin position="111"/>
        <end position="141"/>
    </location>
</feature>